<keyword evidence="6" id="KW-1185">Reference proteome</keyword>
<protein>
    <recommendedName>
        <fullName evidence="4">WHIM1 domain-containing protein</fullName>
    </recommendedName>
</protein>
<proteinExistence type="predicted"/>
<evidence type="ECO:0000256" key="1">
    <source>
        <dbReference type="ARBA" id="ARBA00004123"/>
    </source>
</evidence>
<dbReference type="InterPro" id="IPR028942">
    <property type="entry name" value="WHIM1_dom"/>
</dbReference>
<feature type="compositionally biased region" description="Polar residues" evidence="3">
    <location>
        <begin position="303"/>
        <end position="316"/>
    </location>
</feature>
<dbReference type="Pfam" id="PF15612">
    <property type="entry name" value="WHIM1"/>
    <property type="match status" value="1"/>
</dbReference>
<evidence type="ECO:0000259" key="4">
    <source>
        <dbReference type="Pfam" id="PF15612"/>
    </source>
</evidence>
<dbReference type="PANTHER" id="PTHR42107:SF1">
    <property type="entry name" value="WHIM1 DOMAIN-CONTAINING PROTEIN"/>
    <property type="match status" value="1"/>
</dbReference>
<evidence type="ECO:0000313" key="6">
    <source>
        <dbReference type="Proteomes" id="UP000605846"/>
    </source>
</evidence>
<dbReference type="EMBL" id="JABAYA010000016">
    <property type="protein sequence ID" value="KAF7730453.1"/>
    <property type="molecule type" value="Genomic_DNA"/>
</dbReference>
<dbReference type="OrthoDB" id="349045at2759"/>
<accession>A0A8H7ESK1</accession>
<comment type="subcellular location">
    <subcellularLocation>
        <location evidence="1">Nucleus</location>
    </subcellularLocation>
</comment>
<evidence type="ECO:0000256" key="3">
    <source>
        <dbReference type="SAM" id="MobiDB-lite"/>
    </source>
</evidence>
<feature type="domain" description="WHIM1" evidence="4">
    <location>
        <begin position="110"/>
        <end position="145"/>
    </location>
</feature>
<dbReference type="AlphaFoldDB" id="A0A8H7ESK1"/>
<name>A0A8H7ESK1_9FUNG</name>
<comment type="caution">
    <text evidence="5">The sequence shown here is derived from an EMBL/GenBank/DDBJ whole genome shotgun (WGS) entry which is preliminary data.</text>
</comment>
<evidence type="ECO:0000256" key="2">
    <source>
        <dbReference type="ARBA" id="ARBA00023242"/>
    </source>
</evidence>
<keyword evidence="2" id="KW-0539">Nucleus</keyword>
<organism evidence="5 6">
    <name type="scientific">Apophysomyces ossiformis</name>
    <dbReference type="NCBI Taxonomy" id="679940"/>
    <lineage>
        <taxon>Eukaryota</taxon>
        <taxon>Fungi</taxon>
        <taxon>Fungi incertae sedis</taxon>
        <taxon>Mucoromycota</taxon>
        <taxon>Mucoromycotina</taxon>
        <taxon>Mucoromycetes</taxon>
        <taxon>Mucorales</taxon>
        <taxon>Mucorineae</taxon>
        <taxon>Mucoraceae</taxon>
        <taxon>Apophysomyces</taxon>
    </lineage>
</organism>
<evidence type="ECO:0000313" key="5">
    <source>
        <dbReference type="EMBL" id="KAF7730453.1"/>
    </source>
</evidence>
<sequence length="362" mass="41312">MHSGNDGGKAELSPYKQWQIAFIYAFVVAFNQGSDLAGLHTLPAFDPEELENALQQENSDLLEQLLCAFLSNVLNRKKPIEPSSYARALSDLVSSKVRSFEFDLGYNPLTAEGFKALTPEHKLTLLQSLVEWQLQDSNAVRAIIEQFCKNTKKAEFHLGLTAKNELIGGLVLLNNARFTMAMARKGEYKKWMPMDNRNLNELREFSSTLSTSNRAERNLCRRITDELIPLIEEKQRVQEKKDRAKARQIAMELAFTPRELRPRDRRKRTRYNYDDMFDDIEDIGDDYSESSLAQRPERPRPTRISSRLNPGLSSDSLDIEGQLPTPETVENAEIGEIRQEANVEETNGEEKQEVESGDILID</sequence>
<dbReference type="Proteomes" id="UP000605846">
    <property type="component" value="Unassembled WGS sequence"/>
</dbReference>
<feature type="compositionally biased region" description="Acidic residues" evidence="3">
    <location>
        <begin position="278"/>
        <end position="288"/>
    </location>
</feature>
<gene>
    <name evidence="5" type="ORF">EC973_002260</name>
</gene>
<dbReference type="GO" id="GO:0005634">
    <property type="term" value="C:nucleus"/>
    <property type="evidence" value="ECO:0007669"/>
    <property type="project" value="UniProtKB-SubCell"/>
</dbReference>
<reference evidence="5" key="1">
    <citation type="submission" date="2020-01" db="EMBL/GenBank/DDBJ databases">
        <title>Genome Sequencing of Three Apophysomyces-Like Fungal Strains Confirms a Novel Fungal Genus in the Mucoromycota with divergent Burkholderia-like Endosymbiotic Bacteria.</title>
        <authorList>
            <person name="Stajich J.E."/>
            <person name="Macias A.M."/>
            <person name="Carter-House D."/>
            <person name="Lovett B."/>
            <person name="Kasson L.R."/>
            <person name="Berry K."/>
            <person name="Grigoriev I."/>
            <person name="Chang Y."/>
            <person name="Spatafora J."/>
            <person name="Kasson M.T."/>
        </authorList>
    </citation>
    <scope>NUCLEOTIDE SEQUENCE</scope>
    <source>
        <strain evidence="5">NRRL A-21654</strain>
    </source>
</reference>
<dbReference type="PANTHER" id="PTHR42107">
    <property type="entry name" value="YALI0D24453P"/>
    <property type="match status" value="1"/>
</dbReference>
<feature type="region of interest" description="Disordered" evidence="3">
    <location>
        <begin position="278"/>
        <end position="362"/>
    </location>
</feature>